<accession>A0A833ZB12</accession>
<protein>
    <submittedName>
        <fullName evidence="1">Uncharacterized protein</fullName>
    </submittedName>
</protein>
<evidence type="ECO:0000313" key="2">
    <source>
        <dbReference type="Proteomes" id="UP000664940"/>
    </source>
</evidence>
<dbReference type="EMBL" id="JABVXQ010000010">
    <property type="protein sequence ID" value="KAF6088400.1"/>
    <property type="molecule type" value="Genomic_DNA"/>
</dbReference>
<sequence length="124" mass="14018">MDEPVTVVCFDYEQSKWDEVGSALPSLLDSESSLFLLQVNNQELLYNTNLSATYPFGHICKIDKGNIGIFEKGVFRHNQCWLWLAALLQLQDAKASCIEMPGHPKPRSLKNKIQAKAACQLFCR</sequence>
<proteinExistence type="predicted"/>
<organism evidence="1 2">
    <name type="scientific">Phyllostomus discolor</name>
    <name type="common">pale spear-nosed bat</name>
    <dbReference type="NCBI Taxonomy" id="89673"/>
    <lineage>
        <taxon>Eukaryota</taxon>
        <taxon>Metazoa</taxon>
        <taxon>Chordata</taxon>
        <taxon>Craniata</taxon>
        <taxon>Vertebrata</taxon>
        <taxon>Euteleostomi</taxon>
        <taxon>Mammalia</taxon>
        <taxon>Eutheria</taxon>
        <taxon>Laurasiatheria</taxon>
        <taxon>Chiroptera</taxon>
        <taxon>Yangochiroptera</taxon>
        <taxon>Phyllostomidae</taxon>
        <taxon>Phyllostominae</taxon>
        <taxon>Phyllostomus</taxon>
    </lineage>
</organism>
<dbReference type="AlphaFoldDB" id="A0A833ZB12"/>
<evidence type="ECO:0000313" key="1">
    <source>
        <dbReference type="EMBL" id="KAF6088400.1"/>
    </source>
</evidence>
<dbReference type="Proteomes" id="UP000664940">
    <property type="component" value="Unassembled WGS sequence"/>
</dbReference>
<gene>
    <name evidence="1" type="ORF">HJG60_008226</name>
</gene>
<reference evidence="1 2" key="1">
    <citation type="journal article" date="2020" name="Nature">
        <title>Six reference-quality genomes reveal evolution of bat adaptations.</title>
        <authorList>
            <person name="Jebb D."/>
            <person name="Huang Z."/>
            <person name="Pippel M."/>
            <person name="Hughes G.M."/>
            <person name="Lavrichenko K."/>
            <person name="Devanna P."/>
            <person name="Winkler S."/>
            <person name="Jermiin L.S."/>
            <person name="Skirmuntt E.C."/>
            <person name="Katzourakis A."/>
            <person name="Burkitt-Gray L."/>
            <person name="Ray D.A."/>
            <person name="Sullivan K.A.M."/>
            <person name="Roscito J.G."/>
            <person name="Kirilenko B.M."/>
            <person name="Davalos L.M."/>
            <person name="Corthals A.P."/>
            <person name="Power M.L."/>
            <person name="Jones G."/>
            <person name="Ransome R.D."/>
            <person name="Dechmann D.K.N."/>
            <person name="Locatelli A.G."/>
            <person name="Puechmaille S.J."/>
            <person name="Fedrigo O."/>
            <person name="Jarvis E.D."/>
            <person name="Hiller M."/>
            <person name="Vernes S.C."/>
            <person name="Myers E.W."/>
            <person name="Teeling E.C."/>
        </authorList>
    </citation>
    <scope>NUCLEOTIDE SEQUENCE [LARGE SCALE GENOMIC DNA]</scope>
    <source>
        <strain evidence="1">Bat1K_MPI-CBG_1</strain>
    </source>
</reference>
<name>A0A833ZB12_9CHIR</name>
<comment type="caution">
    <text evidence="1">The sequence shown here is derived from an EMBL/GenBank/DDBJ whole genome shotgun (WGS) entry which is preliminary data.</text>
</comment>